<dbReference type="Gene3D" id="1.20.1250.20">
    <property type="entry name" value="MFS general substrate transporter like domains"/>
    <property type="match status" value="1"/>
</dbReference>
<name>A0A2G8LN93_STIJA</name>
<accession>A0A2G8LN93</accession>
<feature type="domain" description="Major facilitator superfamily (MFS) profile" evidence="7">
    <location>
        <begin position="245"/>
        <end position="431"/>
    </location>
</feature>
<dbReference type="PROSITE" id="PS50850">
    <property type="entry name" value="MFS"/>
    <property type="match status" value="1"/>
</dbReference>
<evidence type="ECO:0000313" key="8">
    <source>
        <dbReference type="EMBL" id="PIK61719.1"/>
    </source>
</evidence>
<evidence type="ECO:0000259" key="7">
    <source>
        <dbReference type="PROSITE" id="PS50850"/>
    </source>
</evidence>
<dbReference type="PANTHER" id="PTHR16172">
    <property type="entry name" value="MAJOR FACILITATOR SUPERFAMILY DOMAIN-CONTAINING PROTEIN 6-LIKE"/>
    <property type="match status" value="1"/>
</dbReference>
<dbReference type="Proteomes" id="UP000230750">
    <property type="component" value="Unassembled WGS sequence"/>
</dbReference>
<gene>
    <name evidence="8" type="ORF">BSL78_01349</name>
</gene>
<evidence type="ECO:0000256" key="1">
    <source>
        <dbReference type="ARBA" id="ARBA00004141"/>
    </source>
</evidence>
<dbReference type="PANTHER" id="PTHR16172:SF41">
    <property type="entry name" value="MAJOR FACILITATOR SUPERFAMILY DOMAIN-CONTAINING PROTEIN 6-LIKE"/>
    <property type="match status" value="1"/>
</dbReference>
<evidence type="ECO:0000256" key="2">
    <source>
        <dbReference type="ARBA" id="ARBA00005241"/>
    </source>
</evidence>
<feature type="transmembrane region" description="Helical" evidence="6">
    <location>
        <begin position="302"/>
        <end position="321"/>
    </location>
</feature>
<keyword evidence="5 6" id="KW-0472">Membrane</keyword>
<keyword evidence="9" id="KW-1185">Reference proteome</keyword>
<dbReference type="OrthoDB" id="515887at2759"/>
<reference evidence="8 9" key="1">
    <citation type="journal article" date="2017" name="PLoS Biol.">
        <title>The sea cucumber genome provides insights into morphological evolution and visceral regeneration.</title>
        <authorList>
            <person name="Zhang X."/>
            <person name="Sun L."/>
            <person name="Yuan J."/>
            <person name="Sun Y."/>
            <person name="Gao Y."/>
            <person name="Zhang L."/>
            <person name="Li S."/>
            <person name="Dai H."/>
            <person name="Hamel J.F."/>
            <person name="Liu C."/>
            <person name="Yu Y."/>
            <person name="Liu S."/>
            <person name="Lin W."/>
            <person name="Guo K."/>
            <person name="Jin S."/>
            <person name="Xu P."/>
            <person name="Storey K.B."/>
            <person name="Huan P."/>
            <person name="Zhang T."/>
            <person name="Zhou Y."/>
            <person name="Zhang J."/>
            <person name="Lin C."/>
            <person name="Li X."/>
            <person name="Xing L."/>
            <person name="Huo D."/>
            <person name="Sun M."/>
            <person name="Wang L."/>
            <person name="Mercier A."/>
            <person name="Li F."/>
            <person name="Yang H."/>
            <person name="Xiang J."/>
        </authorList>
    </citation>
    <scope>NUCLEOTIDE SEQUENCE [LARGE SCALE GENOMIC DNA]</scope>
    <source>
        <strain evidence="8">Shaxun</strain>
        <tissue evidence="8">Muscle</tissue>
    </source>
</reference>
<dbReference type="InterPro" id="IPR051717">
    <property type="entry name" value="MFS_MFSD6"/>
</dbReference>
<feature type="transmembrane region" description="Helical" evidence="6">
    <location>
        <begin position="333"/>
        <end position="357"/>
    </location>
</feature>
<feature type="transmembrane region" description="Helical" evidence="6">
    <location>
        <begin position="21"/>
        <end position="43"/>
    </location>
</feature>
<dbReference type="GO" id="GO:0022857">
    <property type="term" value="F:transmembrane transporter activity"/>
    <property type="evidence" value="ECO:0007669"/>
    <property type="project" value="InterPro"/>
</dbReference>
<feature type="transmembrane region" description="Helical" evidence="6">
    <location>
        <begin position="122"/>
        <end position="143"/>
    </location>
</feature>
<comment type="similarity">
    <text evidence="2">Belongs to the major facilitator superfamily. MFSD6 family.</text>
</comment>
<feature type="transmembrane region" description="Helical" evidence="6">
    <location>
        <begin position="164"/>
        <end position="181"/>
    </location>
</feature>
<dbReference type="EMBL" id="MRZV01000026">
    <property type="protein sequence ID" value="PIK61719.1"/>
    <property type="molecule type" value="Genomic_DNA"/>
</dbReference>
<feature type="transmembrane region" description="Helical" evidence="6">
    <location>
        <begin position="400"/>
        <end position="420"/>
    </location>
</feature>
<keyword evidence="3 6" id="KW-0812">Transmembrane</keyword>
<proteinExistence type="inferred from homology"/>
<feature type="transmembrane region" description="Helical" evidence="6">
    <location>
        <begin position="246"/>
        <end position="270"/>
    </location>
</feature>
<feature type="transmembrane region" description="Helical" evidence="6">
    <location>
        <begin position="201"/>
        <end position="225"/>
    </location>
</feature>
<dbReference type="AlphaFoldDB" id="A0A2G8LN93"/>
<evidence type="ECO:0000256" key="4">
    <source>
        <dbReference type="ARBA" id="ARBA00022989"/>
    </source>
</evidence>
<dbReference type="GO" id="GO:0016020">
    <property type="term" value="C:membrane"/>
    <property type="evidence" value="ECO:0007669"/>
    <property type="project" value="UniProtKB-SubCell"/>
</dbReference>
<dbReference type="STRING" id="307972.A0A2G8LN93"/>
<dbReference type="InterPro" id="IPR036259">
    <property type="entry name" value="MFS_trans_sf"/>
</dbReference>
<comment type="caution">
    <text evidence="8">The sequence shown here is derived from an EMBL/GenBank/DDBJ whole genome shotgun (WGS) entry which is preliminary data.</text>
</comment>
<dbReference type="InterPro" id="IPR020846">
    <property type="entry name" value="MFS_dom"/>
</dbReference>
<evidence type="ECO:0000313" key="9">
    <source>
        <dbReference type="Proteomes" id="UP000230750"/>
    </source>
</evidence>
<dbReference type="Pfam" id="PF12832">
    <property type="entry name" value="MFS_1_like"/>
    <property type="match status" value="1"/>
</dbReference>
<evidence type="ECO:0000256" key="3">
    <source>
        <dbReference type="ARBA" id="ARBA00022692"/>
    </source>
</evidence>
<dbReference type="InterPro" id="IPR024989">
    <property type="entry name" value="MFS_assoc_dom"/>
</dbReference>
<organism evidence="8 9">
    <name type="scientific">Stichopus japonicus</name>
    <name type="common">Sea cucumber</name>
    <dbReference type="NCBI Taxonomy" id="307972"/>
    <lineage>
        <taxon>Eukaryota</taxon>
        <taxon>Metazoa</taxon>
        <taxon>Echinodermata</taxon>
        <taxon>Eleutherozoa</taxon>
        <taxon>Echinozoa</taxon>
        <taxon>Holothuroidea</taxon>
        <taxon>Aspidochirotacea</taxon>
        <taxon>Aspidochirotida</taxon>
        <taxon>Stichopodidae</taxon>
        <taxon>Apostichopus</taxon>
    </lineage>
</organism>
<evidence type="ECO:0000256" key="6">
    <source>
        <dbReference type="SAM" id="Phobius"/>
    </source>
</evidence>
<protein>
    <submittedName>
        <fullName evidence="8">Putative major facilitator superfamily domain-containing protein 6-B</fullName>
    </submittedName>
</protein>
<sequence>MAMVSTPLWGSIADKFHLHRVLMFCCVIGLCTSPLCLIFIPVANQDICSGKEFNGSKINVFEPSTNNPFMNSSVSSPSEDELDGFYPDNVQTEYVVVDNDVTHFTAPQESATSNHGDSLRTFLTAFCSMLFVYMFIINWHVLIDSTTIELCNKYTGSSYGQQRYLASLSVVVMSLVAGFLMEWSERRGAARGDVCYNSRYFMPLVLTCVSCAFIALFPLSKIEVISKAPTKSFYKSFFKLLKRLNVFRFLLVLIITGASKGVIVTYLFLFLEDLNASKIVIGLCPVFECLAEIPCMYISQRLISKLGSSAVMTIGVFGHVIRQLANSLPTNPVLILPIEALHGVTFGFLWPSLVIYANQIAPEGMSSTMQAMVTAFDEGLGELIGILIGGIVYDRFGPRVLFRGMAACCAVLLLMMLIPIKDTKRKEEEKV</sequence>
<comment type="subcellular location">
    <subcellularLocation>
        <location evidence="1">Membrane</location>
        <topology evidence="1">Multi-pass membrane protein</topology>
    </subcellularLocation>
</comment>
<dbReference type="SUPFAM" id="SSF103473">
    <property type="entry name" value="MFS general substrate transporter"/>
    <property type="match status" value="1"/>
</dbReference>
<evidence type="ECO:0000256" key="5">
    <source>
        <dbReference type="ARBA" id="ARBA00023136"/>
    </source>
</evidence>
<feature type="transmembrane region" description="Helical" evidence="6">
    <location>
        <begin position="369"/>
        <end position="388"/>
    </location>
</feature>
<keyword evidence="4 6" id="KW-1133">Transmembrane helix</keyword>